<organism evidence="1">
    <name type="scientific">Anguilla anguilla</name>
    <name type="common">European freshwater eel</name>
    <name type="synonym">Muraena anguilla</name>
    <dbReference type="NCBI Taxonomy" id="7936"/>
    <lineage>
        <taxon>Eukaryota</taxon>
        <taxon>Metazoa</taxon>
        <taxon>Chordata</taxon>
        <taxon>Craniata</taxon>
        <taxon>Vertebrata</taxon>
        <taxon>Euteleostomi</taxon>
        <taxon>Actinopterygii</taxon>
        <taxon>Neopterygii</taxon>
        <taxon>Teleostei</taxon>
        <taxon>Anguilliformes</taxon>
        <taxon>Anguillidae</taxon>
        <taxon>Anguilla</taxon>
    </lineage>
</organism>
<proteinExistence type="predicted"/>
<dbReference type="EMBL" id="GBXM01072195">
    <property type="protein sequence ID" value="JAH36382.1"/>
    <property type="molecule type" value="Transcribed_RNA"/>
</dbReference>
<accession>A0A0E9S5B1</accession>
<sequence length="42" mass="5067">MVFELFPASDYMKLVNKNRELVFHPPVSDGKQYFWIYERASL</sequence>
<dbReference type="AlphaFoldDB" id="A0A0E9S5B1"/>
<name>A0A0E9S5B1_ANGAN</name>
<reference evidence="1" key="1">
    <citation type="submission" date="2014-11" db="EMBL/GenBank/DDBJ databases">
        <authorList>
            <person name="Amaro Gonzalez C."/>
        </authorList>
    </citation>
    <scope>NUCLEOTIDE SEQUENCE</scope>
</reference>
<protein>
    <submittedName>
        <fullName evidence="1">Uncharacterized protein</fullName>
    </submittedName>
</protein>
<evidence type="ECO:0000313" key="1">
    <source>
        <dbReference type="EMBL" id="JAH36382.1"/>
    </source>
</evidence>
<reference evidence="1" key="2">
    <citation type="journal article" date="2015" name="Fish Shellfish Immunol.">
        <title>Early steps in the European eel (Anguilla anguilla)-Vibrio vulnificus interaction in the gills: Role of the RtxA13 toxin.</title>
        <authorList>
            <person name="Callol A."/>
            <person name="Pajuelo D."/>
            <person name="Ebbesson L."/>
            <person name="Teles M."/>
            <person name="MacKenzie S."/>
            <person name="Amaro C."/>
        </authorList>
    </citation>
    <scope>NUCLEOTIDE SEQUENCE</scope>
</reference>